<name>A0A9K3KUV3_9STRA</name>
<dbReference type="GO" id="GO:0020037">
    <property type="term" value="F:heme binding"/>
    <property type="evidence" value="ECO:0007669"/>
    <property type="project" value="InterPro"/>
</dbReference>
<evidence type="ECO:0000256" key="2">
    <source>
        <dbReference type="ARBA" id="ARBA00022723"/>
    </source>
</evidence>
<dbReference type="GO" id="GO:0000302">
    <property type="term" value="P:response to reactive oxygen species"/>
    <property type="evidence" value="ECO:0007669"/>
    <property type="project" value="TreeGrafter"/>
</dbReference>
<dbReference type="PROSITE" id="PS00436">
    <property type="entry name" value="PEROXIDASE_2"/>
    <property type="match status" value="1"/>
</dbReference>
<dbReference type="InterPro" id="IPR019793">
    <property type="entry name" value="Peroxidases_heam-ligand_BS"/>
</dbReference>
<organism evidence="8 9">
    <name type="scientific">Nitzschia inconspicua</name>
    <dbReference type="NCBI Taxonomy" id="303405"/>
    <lineage>
        <taxon>Eukaryota</taxon>
        <taxon>Sar</taxon>
        <taxon>Stramenopiles</taxon>
        <taxon>Ochrophyta</taxon>
        <taxon>Bacillariophyta</taxon>
        <taxon>Bacillariophyceae</taxon>
        <taxon>Bacillariophycidae</taxon>
        <taxon>Bacillariales</taxon>
        <taxon>Bacillariaceae</taxon>
        <taxon>Nitzschia</taxon>
    </lineage>
</organism>
<protein>
    <submittedName>
        <fullName evidence="8">L-ascorbate peroxidase</fullName>
    </submittedName>
</protein>
<gene>
    <name evidence="8" type="ORF">IV203_012361</name>
</gene>
<dbReference type="PROSITE" id="PS00435">
    <property type="entry name" value="PEROXIDASE_1"/>
    <property type="match status" value="1"/>
</dbReference>
<evidence type="ECO:0000256" key="6">
    <source>
        <dbReference type="SAM" id="MobiDB-lite"/>
    </source>
</evidence>
<evidence type="ECO:0000256" key="3">
    <source>
        <dbReference type="ARBA" id="ARBA00023002"/>
    </source>
</evidence>
<keyword evidence="2" id="KW-0479">Metal-binding</keyword>
<dbReference type="GO" id="GO:0034599">
    <property type="term" value="P:cellular response to oxidative stress"/>
    <property type="evidence" value="ECO:0007669"/>
    <property type="project" value="InterPro"/>
</dbReference>
<evidence type="ECO:0000256" key="1">
    <source>
        <dbReference type="ARBA" id="ARBA00022617"/>
    </source>
</evidence>
<dbReference type="PROSITE" id="PS50873">
    <property type="entry name" value="PEROXIDASE_4"/>
    <property type="match status" value="1"/>
</dbReference>
<sequence length="544" mass="59127">MNVFPDPAEIVVDGGPIPAAADIAPDGGDGGAAAAVGGHLALNNVRDGTIEFHGGQGNEAALPERVETGAGYTLHMYGGGFHRVSADWRFPRCGVQDLWRQWWIGDTVRLVPPLRSLGHGDVKHLDNVPLADDEMHGRTGGYGARRRLSKKTLCDMLFLMNWMTERVEAAGHSENNTTISAVDRMFLSIAHLFADGARDSQKRWTSIVHTPTRNVLQISKARATTTTSSLEAHASKNDHENPDRRAFLAGGFLAAASPLMFSRPALAESSTVDYKAVAKDIMDLVQTNPDWGPTLVRLAWHSSGTYDKETNTGGSGGGTIRFKEELSHGGNAGLAETAVKWMEPIHAKYEKDGLSYADLYTLAGVASIKAMGGPTIGWSSGRRDQLEDSVTPDGRLPAADSGPPLADKSDAAHLRNIFYRMGFNDQEIVILSGAHALGRCHTTASGYDGPWTPTPTTFNNAYFTLLTSLNWVPKDWSGPPQYVDAPTGRLMMLPTDYVLLDDKSFLKWVKVYAKDGQKFDKDFAKTFQKLEELGTSGLTPTEWV</sequence>
<dbReference type="InterPro" id="IPR002016">
    <property type="entry name" value="Haem_peroxidase"/>
</dbReference>
<evidence type="ECO:0000259" key="7">
    <source>
        <dbReference type="PROSITE" id="PS50873"/>
    </source>
</evidence>
<dbReference type="PANTHER" id="PTHR31356:SF58">
    <property type="entry name" value="CYTOCHROME C PEROXIDASE, MITOCHONDRIAL"/>
    <property type="match status" value="1"/>
</dbReference>
<keyword evidence="1" id="KW-0349">Heme</keyword>
<accession>A0A9K3KUV3</accession>
<keyword evidence="3" id="KW-0560">Oxidoreductase</keyword>
<dbReference type="AlphaFoldDB" id="A0A9K3KUV3"/>
<dbReference type="GO" id="GO:0042744">
    <property type="term" value="P:hydrogen peroxide catabolic process"/>
    <property type="evidence" value="ECO:0007669"/>
    <property type="project" value="TreeGrafter"/>
</dbReference>
<dbReference type="InterPro" id="IPR044831">
    <property type="entry name" value="Ccp1-like"/>
</dbReference>
<reference evidence="8" key="1">
    <citation type="journal article" date="2021" name="Sci. Rep.">
        <title>Diploid genomic architecture of Nitzschia inconspicua, an elite biomass production diatom.</title>
        <authorList>
            <person name="Oliver A."/>
            <person name="Podell S."/>
            <person name="Pinowska A."/>
            <person name="Traller J.C."/>
            <person name="Smith S.R."/>
            <person name="McClure R."/>
            <person name="Beliaev A."/>
            <person name="Bohutskyi P."/>
            <person name="Hill E.A."/>
            <person name="Rabines A."/>
            <person name="Zheng H."/>
            <person name="Allen L.Z."/>
            <person name="Kuo A."/>
            <person name="Grigoriev I.V."/>
            <person name="Allen A.E."/>
            <person name="Hazlebeck D."/>
            <person name="Allen E.E."/>
        </authorList>
    </citation>
    <scope>NUCLEOTIDE SEQUENCE</scope>
    <source>
        <strain evidence="8">Hildebrandi</strain>
    </source>
</reference>
<dbReference type="EMBL" id="JAGRRH010000019">
    <property type="protein sequence ID" value="KAG7349764.1"/>
    <property type="molecule type" value="Genomic_DNA"/>
</dbReference>
<dbReference type="OrthoDB" id="2859658at2759"/>
<dbReference type="GO" id="GO:0004601">
    <property type="term" value="F:peroxidase activity"/>
    <property type="evidence" value="ECO:0007669"/>
    <property type="project" value="UniProtKB-KW"/>
</dbReference>
<evidence type="ECO:0000313" key="8">
    <source>
        <dbReference type="EMBL" id="KAG7349764.1"/>
    </source>
</evidence>
<dbReference type="Proteomes" id="UP000693970">
    <property type="component" value="Unassembled WGS sequence"/>
</dbReference>
<reference evidence="8" key="2">
    <citation type="submission" date="2021-04" db="EMBL/GenBank/DDBJ databases">
        <authorList>
            <person name="Podell S."/>
        </authorList>
    </citation>
    <scope>NUCLEOTIDE SEQUENCE</scope>
    <source>
        <strain evidence="8">Hildebrandi</strain>
    </source>
</reference>
<evidence type="ECO:0000256" key="4">
    <source>
        <dbReference type="ARBA" id="ARBA00023004"/>
    </source>
</evidence>
<keyword evidence="8" id="KW-0575">Peroxidase</keyword>
<dbReference type="GO" id="GO:0046872">
    <property type="term" value="F:metal ion binding"/>
    <property type="evidence" value="ECO:0007669"/>
    <property type="project" value="UniProtKB-KW"/>
</dbReference>
<evidence type="ECO:0000313" key="9">
    <source>
        <dbReference type="Proteomes" id="UP000693970"/>
    </source>
</evidence>
<keyword evidence="4" id="KW-0408">Iron</keyword>
<comment type="similarity">
    <text evidence="5">Belongs to the peroxidase family.</text>
</comment>
<dbReference type="InterPro" id="IPR019794">
    <property type="entry name" value="Peroxidases_AS"/>
</dbReference>
<dbReference type="PANTHER" id="PTHR31356">
    <property type="entry name" value="THYLAKOID LUMENAL 29 KDA PROTEIN, CHLOROPLASTIC-RELATED"/>
    <property type="match status" value="1"/>
</dbReference>
<comment type="caution">
    <text evidence="8">The sequence shown here is derived from an EMBL/GenBank/DDBJ whole genome shotgun (WGS) entry which is preliminary data.</text>
</comment>
<dbReference type="Pfam" id="PF00141">
    <property type="entry name" value="peroxidase"/>
    <property type="match status" value="1"/>
</dbReference>
<proteinExistence type="inferred from homology"/>
<feature type="region of interest" description="Disordered" evidence="6">
    <location>
        <begin position="379"/>
        <end position="406"/>
    </location>
</feature>
<feature type="domain" description="Plant heme peroxidase family profile" evidence="7">
    <location>
        <begin position="277"/>
        <end position="537"/>
    </location>
</feature>
<evidence type="ECO:0000256" key="5">
    <source>
        <dbReference type="RuleBase" id="RU004241"/>
    </source>
</evidence>
<keyword evidence="9" id="KW-1185">Reference proteome</keyword>
<dbReference type="FunFam" id="1.10.420.10:FF:000009">
    <property type="entry name" value="Ascorbate peroxidase"/>
    <property type="match status" value="1"/>
</dbReference>